<dbReference type="Proteomes" id="UP001168877">
    <property type="component" value="Unassembled WGS sequence"/>
</dbReference>
<dbReference type="AlphaFoldDB" id="A0AA39W6D4"/>
<reference evidence="2" key="1">
    <citation type="journal article" date="2022" name="Plant J.">
        <title>Strategies of tolerance reflected in two North American maple genomes.</title>
        <authorList>
            <person name="McEvoy S.L."/>
            <person name="Sezen U.U."/>
            <person name="Trouern-Trend A."/>
            <person name="McMahon S.M."/>
            <person name="Schaberg P.G."/>
            <person name="Yang J."/>
            <person name="Wegrzyn J.L."/>
            <person name="Swenson N.G."/>
        </authorList>
    </citation>
    <scope>NUCLEOTIDE SEQUENCE</scope>
    <source>
        <strain evidence="2">NS2018</strain>
    </source>
</reference>
<keyword evidence="3" id="KW-1185">Reference proteome</keyword>
<accession>A0AA39W6D4</accession>
<evidence type="ECO:0000313" key="2">
    <source>
        <dbReference type="EMBL" id="KAK0603131.1"/>
    </source>
</evidence>
<organism evidence="2 3">
    <name type="scientific">Acer saccharum</name>
    <name type="common">Sugar maple</name>
    <dbReference type="NCBI Taxonomy" id="4024"/>
    <lineage>
        <taxon>Eukaryota</taxon>
        <taxon>Viridiplantae</taxon>
        <taxon>Streptophyta</taxon>
        <taxon>Embryophyta</taxon>
        <taxon>Tracheophyta</taxon>
        <taxon>Spermatophyta</taxon>
        <taxon>Magnoliopsida</taxon>
        <taxon>eudicotyledons</taxon>
        <taxon>Gunneridae</taxon>
        <taxon>Pentapetalae</taxon>
        <taxon>rosids</taxon>
        <taxon>malvids</taxon>
        <taxon>Sapindales</taxon>
        <taxon>Sapindaceae</taxon>
        <taxon>Hippocastanoideae</taxon>
        <taxon>Acereae</taxon>
        <taxon>Acer</taxon>
    </lineage>
</organism>
<comment type="caution">
    <text evidence="2">The sequence shown here is derived from an EMBL/GenBank/DDBJ whole genome shotgun (WGS) entry which is preliminary data.</text>
</comment>
<dbReference type="InterPro" id="IPR004330">
    <property type="entry name" value="FAR1_DNA_bnd_dom"/>
</dbReference>
<gene>
    <name evidence="2" type="ORF">LWI29_001687</name>
</gene>
<dbReference type="PANTHER" id="PTHR47718">
    <property type="entry name" value="OS01G0519700 PROTEIN"/>
    <property type="match status" value="1"/>
</dbReference>
<reference evidence="2" key="2">
    <citation type="submission" date="2023-06" db="EMBL/GenBank/DDBJ databases">
        <authorList>
            <person name="Swenson N.G."/>
            <person name="Wegrzyn J.L."/>
            <person name="Mcevoy S.L."/>
        </authorList>
    </citation>
    <scope>NUCLEOTIDE SEQUENCE</scope>
    <source>
        <strain evidence="2">NS2018</strain>
        <tissue evidence="2">Leaf</tissue>
    </source>
</reference>
<feature type="domain" description="FAR1" evidence="1">
    <location>
        <begin position="93"/>
        <end position="183"/>
    </location>
</feature>
<protein>
    <recommendedName>
        <fullName evidence="1">FAR1 domain-containing protein</fullName>
    </recommendedName>
</protein>
<evidence type="ECO:0000259" key="1">
    <source>
        <dbReference type="Pfam" id="PF03101"/>
    </source>
</evidence>
<sequence length="271" mass="30926">MAKSRGTGGDELDDGAELVAFGFCVLQLVICEWGSLFSVVFCVWVSGHVSTTLVMFDYNLVQSTDDLLHSELVSLQATDIMGKEFISVIDAEEFYKKYSYCMGFSMRKDRVSRDTHGLITIRRWVCSKEEYRSKKNVDRTDKVQEPRRQTREGCQASFRINLDKDKMLWVVTEFVTEHSHILSPGNHSQFLRSHRNVKDSDLAHVQSLRSVRMKTSQVMDQLVDQAGSYTAVGHTGKDLQNWLDAIRRSASHNFDADSIISYVTTKSEMDQ</sequence>
<dbReference type="Pfam" id="PF03101">
    <property type="entry name" value="FAR1"/>
    <property type="match status" value="1"/>
</dbReference>
<proteinExistence type="predicted"/>
<dbReference type="EMBL" id="JAUESC010000002">
    <property type="protein sequence ID" value="KAK0603131.1"/>
    <property type="molecule type" value="Genomic_DNA"/>
</dbReference>
<name>A0AA39W6D4_ACESA</name>
<evidence type="ECO:0000313" key="3">
    <source>
        <dbReference type="Proteomes" id="UP001168877"/>
    </source>
</evidence>